<name>A0AAE1A5M8_9GAST</name>
<sequence>MPKKKYQNCNYPLNRDNLLRKSPILTTLLSHQGDRISGLEFWSAPTEQSGRWTVINKYSIETVSEVCLMRPVGKMTDTGNPHSSTPHPLQLVPHLVAEVSLLPISPSPTYYFRLPVLQYCIVCQNNARGSPVARQLR</sequence>
<evidence type="ECO:0000313" key="1">
    <source>
        <dbReference type="EMBL" id="KAK3781398.1"/>
    </source>
</evidence>
<evidence type="ECO:0000313" key="2">
    <source>
        <dbReference type="Proteomes" id="UP001283361"/>
    </source>
</evidence>
<protein>
    <submittedName>
        <fullName evidence="1">Uncharacterized protein</fullName>
    </submittedName>
</protein>
<dbReference type="EMBL" id="JAWDGP010002624">
    <property type="protein sequence ID" value="KAK3781398.1"/>
    <property type="molecule type" value="Genomic_DNA"/>
</dbReference>
<proteinExistence type="predicted"/>
<dbReference type="AlphaFoldDB" id="A0AAE1A5M8"/>
<dbReference type="Proteomes" id="UP001283361">
    <property type="component" value="Unassembled WGS sequence"/>
</dbReference>
<reference evidence="1" key="1">
    <citation type="journal article" date="2023" name="G3 (Bethesda)">
        <title>A reference genome for the long-term kleptoplast-retaining sea slug Elysia crispata morphotype clarki.</title>
        <authorList>
            <person name="Eastman K.E."/>
            <person name="Pendleton A.L."/>
            <person name="Shaikh M.A."/>
            <person name="Suttiyut T."/>
            <person name="Ogas R."/>
            <person name="Tomko P."/>
            <person name="Gavelis G."/>
            <person name="Widhalm J.R."/>
            <person name="Wisecaver J.H."/>
        </authorList>
    </citation>
    <scope>NUCLEOTIDE SEQUENCE</scope>
    <source>
        <strain evidence="1">ECLA1</strain>
    </source>
</reference>
<keyword evidence="2" id="KW-1185">Reference proteome</keyword>
<organism evidence="1 2">
    <name type="scientific">Elysia crispata</name>
    <name type="common">lettuce slug</name>
    <dbReference type="NCBI Taxonomy" id="231223"/>
    <lineage>
        <taxon>Eukaryota</taxon>
        <taxon>Metazoa</taxon>
        <taxon>Spiralia</taxon>
        <taxon>Lophotrochozoa</taxon>
        <taxon>Mollusca</taxon>
        <taxon>Gastropoda</taxon>
        <taxon>Heterobranchia</taxon>
        <taxon>Euthyneura</taxon>
        <taxon>Panpulmonata</taxon>
        <taxon>Sacoglossa</taxon>
        <taxon>Placobranchoidea</taxon>
        <taxon>Plakobranchidae</taxon>
        <taxon>Elysia</taxon>
    </lineage>
</organism>
<gene>
    <name evidence="1" type="ORF">RRG08_019024</name>
</gene>
<comment type="caution">
    <text evidence="1">The sequence shown here is derived from an EMBL/GenBank/DDBJ whole genome shotgun (WGS) entry which is preliminary data.</text>
</comment>
<accession>A0AAE1A5M8</accession>